<protein>
    <submittedName>
        <fullName evidence="1">Uncharacterized protein</fullName>
    </submittedName>
</protein>
<accession>A0A3S5A9D5</accession>
<comment type="caution">
    <text evidence="1">The sequence shown here is derived from an EMBL/GenBank/DDBJ whole genome shotgun (WGS) entry which is preliminary data.</text>
</comment>
<gene>
    <name evidence="1" type="ORF">PXEA_LOCUS16802</name>
</gene>
<keyword evidence="2" id="KW-1185">Reference proteome</keyword>
<name>A0A3S5A9D5_9PLAT</name>
<dbReference type="AlphaFoldDB" id="A0A3S5A9D5"/>
<dbReference type="Proteomes" id="UP000784294">
    <property type="component" value="Unassembled WGS sequence"/>
</dbReference>
<organism evidence="1 2">
    <name type="scientific">Protopolystoma xenopodis</name>
    <dbReference type="NCBI Taxonomy" id="117903"/>
    <lineage>
        <taxon>Eukaryota</taxon>
        <taxon>Metazoa</taxon>
        <taxon>Spiralia</taxon>
        <taxon>Lophotrochozoa</taxon>
        <taxon>Platyhelminthes</taxon>
        <taxon>Monogenea</taxon>
        <taxon>Polyopisthocotylea</taxon>
        <taxon>Polystomatidea</taxon>
        <taxon>Polystomatidae</taxon>
        <taxon>Protopolystoma</taxon>
    </lineage>
</organism>
<evidence type="ECO:0000313" key="2">
    <source>
        <dbReference type="Proteomes" id="UP000784294"/>
    </source>
</evidence>
<dbReference type="EMBL" id="CAAALY010061504">
    <property type="protein sequence ID" value="VEL23362.1"/>
    <property type="molecule type" value="Genomic_DNA"/>
</dbReference>
<reference evidence="1" key="1">
    <citation type="submission" date="2018-11" db="EMBL/GenBank/DDBJ databases">
        <authorList>
            <consortium name="Pathogen Informatics"/>
        </authorList>
    </citation>
    <scope>NUCLEOTIDE SEQUENCE</scope>
</reference>
<sequence>MLSFLAHEASCLHASSFTPPGFNQTDPVPLEAVGNRSSKSPPTNVVPLLCHSQTPVDSLKSTDEYSYQSSIDAQHAFIMKLQELVDQLKQEKVGCTSSAIFHHYY</sequence>
<evidence type="ECO:0000313" key="1">
    <source>
        <dbReference type="EMBL" id="VEL23362.1"/>
    </source>
</evidence>
<proteinExistence type="predicted"/>